<accession>A0A9D4XZR6</accession>
<evidence type="ECO:0000313" key="1">
    <source>
        <dbReference type="EMBL" id="KAI5430049.1"/>
    </source>
</evidence>
<name>A0A9D4XZR6_PEA</name>
<evidence type="ECO:0000313" key="2">
    <source>
        <dbReference type="Proteomes" id="UP001058974"/>
    </source>
</evidence>
<gene>
    <name evidence="1" type="ORF">KIW84_034576</name>
</gene>
<organism evidence="1 2">
    <name type="scientific">Pisum sativum</name>
    <name type="common">Garden pea</name>
    <name type="synonym">Lathyrus oleraceus</name>
    <dbReference type="NCBI Taxonomy" id="3888"/>
    <lineage>
        <taxon>Eukaryota</taxon>
        <taxon>Viridiplantae</taxon>
        <taxon>Streptophyta</taxon>
        <taxon>Embryophyta</taxon>
        <taxon>Tracheophyta</taxon>
        <taxon>Spermatophyta</taxon>
        <taxon>Magnoliopsida</taxon>
        <taxon>eudicotyledons</taxon>
        <taxon>Gunneridae</taxon>
        <taxon>Pentapetalae</taxon>
        <taxon>rosids</taxon>
        <taxon>fabids</taxon>
        <taxon>Fabales</taxon>
        <taxon>Fabaceae</taxon>
        <taxon>Papilionoideae</taxon>
        <taxon>50 kb inversion clade</taxon>
        <taxon>NPAAA clade</taxon>
        <taxon>Hologalegina</taxon>
        <taxon>IRL clade</taxon>
        <taxon>Fabeae</taxon>
        <taxon>Lathyrus</taxon>
    </lineage>
</organism>
<reference evidence="1 2" key="1">
    <citation type="journal article" date="2022" name="Nat. Genet.">
        <title>Improved pea reference genome and pan-genome highlight genomic features and evolutionary characteristics.</title>
        <authorList>
            <person name="Yang T."/>
            <person name="Liu R."/>
            <person name="Luo Y."/>
            <person name="Hu S."/>
            <person name="Wang D."/>
            <person name="Wang C."/>
            <person name="Pandey M.K."/>
            <person name="Ge S."/>
            <person name="Xu Q."/>
            <person name="Li N."/>
            <person name="Li G."/>
            <person name="Huang Y."/>
            <person name="Saxena R.K."/>
            <person name="Ji Y."/>
            <person name="Li M."/>
            <person name="Yan X."/>
            <person name="He Y."/>
            <person name="Liu Y."/>
            <person name="Wang X."/>
            <person name="Xiang C."/>
            <person name="Varshney R.K."/>
            <person name="Ding H."/>
            <person name="Gao S."/>
            <person name="Zong X."/>
        </authorList>
    </citation>
    <scope>NUCLEOTIDE SEQUENCE [LARGE SCALE GENOMIC DNA]</scope>
    <source>
        <strain evidence="1 2">cv. Zhongwan 6</strain>
    </source>
</reference>
<dbReference type="Gramene" id="Psat03G0457600-T1">
    <property type="protein sequence ID" value="KAI5430049.1"/>
    <property type="gene ID" value="KIW84_034576"/>
</dbReference>
<dbReference type="EMBL" id="JAMSHJ010000003">
    <property type="protein sequence ID" value="KAI5430049.1"/>
    <property type="molecule type" value="Genomic_DNA"/>
</dbReference>
<dbReference type="AlphaFoldDB" id="A0A9D4XZR6"/>
<protein>
    <submittedName>
        <fullName evidence="1">Uncharacterized protein</fullName>
    </submittedName>
</protein>
<dbReference type="Gramene" id="PSAT_LOCUS11922_t1">
    <property type="protein sequence ID" value="CAL5192006.1"/>
    <property type="gene ID" value="PSAT_LOCUS11922"/>
</dbReference>
<dbReference type="Gramene" id="Psat3g145520.1">
    <property type="protein sequence ID" value="Psat3g145520.1.cds"/>
    <property type="gene ID" value="Psat3g145520"/>
</dbReference>
<keyword evidence="2" id="KW-1185">Reference proteome</keyword>
<dbReference type="Proteomes" id="UP001058974">
    <property type="component" value="Chromosome 3"/>
</dbReference>
<proteinExistence type="predicted"/>
<sequence length="84" mass="9764">MDSLDQMMEDGATYSQAEPQKPVWCERKQAVVQEEIWRMNQLPAKSTYVAHRLRVLNKILQLMSVQRTVSQEKELELLFAGLSL</sequence>
<comment type="caution">
    <text evidence="1">The sequence shown here is derived from an EMBL/GenBank/DDBJ whole genome shotgun (WGS) entry which is preliminary data.</text>
</comment>
<dbReference type="OrthoDB" id="1928932at2759"/>